<dbReference type="EMBL" id="JACCBB010000001">
    <property type="protein sequence ID" value="NYD22356.1"/>
    <property type="molecule type" value="Genomic_DNA"/>
</dbReference>
<gene>
    <name evidence="2" type="ORF">BJ968_001896</name>
</gene>
<evidence type="ECO:0000313" key="3">
    <source>
        <dbReference type="Proteomes" id="UP000521922"/>
    </source>
</evidence>
<dbReference type="SUPFAM" id="SSF53474">
    <property type="entry name" value="alpha/beta-Hydrolases"/>
    <property type="match status" value="1"/>
</dbReference>
<reference evidence="2 3" key="1">
    <citation type="submission" date="2020-07" db="EMBL/GenBank/DDBJ databases">
        <title>Sequencing the genomes of 1000 actinobacteria strains.</title>
        <authorList>
            <person name="Klenk H.-P."/>
        </authorList>
    </citation>
    <scope>NUCLEOTIDE SEQUENCE [LARGE SCALE GENOMIC DNA]</scope>
    <source>
        <strain evidence="2 3">DSM 7487</strain>
    </source>
</reference>
<dbReference type="Pfam" id="PF00561">
    <property type="entry name" value="Abhydrolase_1"/>
    <property type="match status" value="1"/>
</dbReference>
<sequence>MDLRARLADYAWVVRAQLRPGRVDWSGGPGCPVLLVPGIWETWHVLRDLGDALHRAGHPVHVLPGLGTGSGDLRTSAALLRDRLVELDLHHVVVVAHSRGGLVAKLALPAVADRIDGVVALATPFAGSRYATWFPARSVRRLSPRDPQIRALAADAGQHGRIVALRPRVDPHVPPTGPLAGAVEVELDLEGHFRLLGDPAVHEAVVRAVEGFGERP</sequence>
<keyword evidence="3" id="KW-1185">Reference proteome</keyword>
<dbReference type="GO" id="GO:0003824">
    <property type="term" value="F:catalytic activity"/>
    <property type="evidence" value="ECO:0007669"/>
    <property type="project" value="UniProtKB-ARBA"/>
</dbReference>
<dbReference type="InterPro" id="IPR000073">
    <property type="entry name" value="AB_hydrolase_1"/>
</dbReference>
<dbReference type="AlphaFoldDB" id="A0A7Y9J0J8"/>
<comment type="caution">
    <text evidence="2">The sequence shown here is derived from an EMBL/GenBank/DDBJ whole genome shotgun (WGS) entry which is preliminary data.</text>
</comment>
<feature type="domain" description="AB hydrolase-1" evidence="1">
    <location>
        <begin position="32"/>
        <end position="127"/>
    </location>
</feature>
<dbReference type="Gene3D" id="3.40.50.1820">
    <property type="entry name" value="alpha/beta hydrolase"/>
    <property type="match status" value="1"/>
</dbReference>
<name>A0A7Y9J0J8_9ACTN</name>
<organism evidence="2 3">
    <name type="scientific">Kineococcus aurantiacus</name>
    <dbReference type="NCBI Taxonomy" id="37633"/>
    <lineage>
        <taxon>Bacteria</taxon>
        <taxon>Bacillati</taxon>
        <taxon>Actinomycetota</taxon>
        <taxon>Actinomycetes</taxon>
        <taxon>Kineosporiales</taxon>
        <taxon>Kineosporiaceae</taxon>
        <taxon>Kineococcus</taxon>
    </lineage>
</organism>
<evidence type="ECO:0000259" key="1">
    <source>
        <dbReference type="Pfam" id="PF00561"/>
    </source>
</evidence>
<dbReference type="InterPro" id="IPR029058">
    <property type="entry name" value="AB_hydrolase_fold"/>
</dbReference>
<protein>
    <submittedName>
        <fullName evidence="2">Pimeloyl-ACP methyl ester carboxylesterase</fullName>
    </submittedName>
</protein>
<dbReference type="RefSeq" id="WP_179751277.1">
    <property type="nucleotide sequence ID" value="NZ_BAAAGN010000022.1"/>
</dbReference>
<proteinExistence type="predicted"/>
<accession>A0A7Y9J0J8</accession>
<evidence type="ECO:0000313" key="2">
    <source>
        <dbReference type="EMBL" id="NYD22356.1"/>
    </source>
</evidence>
<dbReference type="Proteomes" id="UP000521922">
    <property type="component" value="Unassembled WGS sequence"/>
</dbReference>